<evidence type="ECO:0000313" key="2">
    <source>
        <dbReference type="Proteomes" id="UP000265520"/>
    </source>
</evidence>
<name>A0A392NDK2_9FABA</name>
<organism evidence="1 2">
    <name type="scientific">Trifolium medium</name>
    <dbReference type="NCBI Taxonomy" id="97028"/>
    <lineage>
        <taxon>Eukaryota</taxon>
        <taxon>Viridiplantae</taxon>
        <taxon>Streptophyta</taxon>
        <taxon>Embryophyta</taxon>
        <taxon>Tracheophyta</taxon>
        <taxon>Spermatophyta</taxon>
        <taxon>Magnoliopsida</taxon>
        <taxon>eudicotyledons</taxon>
        <taxon>Gunneridae</taxon>
        <taxon>Pentapetalae</taxon>
        <taxon>rosids</taxon>
        <taxon>fabids</taxon>
        <taxon>Fabales</taxon>
        <taxon>Fabaceae</taxon>
        <taxon>Papilionoideae</taxon>
        <taxon>50 kb inversion clade</taxon>
        <taxon>NPAAA clade</taxon>
        <taxon>Hologalegina</taxon>
        <taxon>IRL clade</taxon>
        <taxon>Trifolieae</taxon>
        <taxon>Trifolium</taxon>
    </lineage>
</organism>
<proteinExistence type="predicted"/>
<sequence>DFPRRVCCARKNPKFARNYPQNFNEDAPHLRGDARNRLNFLCKSLGFPPSILWMCEIRGGIFVEDNDDVLERREVSLR</sequence>
<reference evidence="1 2" key="1">
    <citation type="journal article" date="2018" name="Front. Plant Sci.">
        <title>Red Clover (Trifolium pratense) and Zigzag Clover (T. medium) - A Picture of Genomic Similarities and Differences.</title>
        <authorList>
            <person name="Dluhosova J."/>
            <person name="Istvanek J."/>
            <person name="Nedelnik J."/>
            <person name="Repkova J."/>
        </authorList>
    </citation>
    <scope>NUCLEOTIDE SEQUENCE [LARGE SCALE GENOMIC DNA]</scope>
    <source>
        <strain evidence="2">cv. 10/8</strain>
        <tissue evidence="1">Leaf</tissue>
    </source>
</reference>
<evidence type="ECO:0000313" key="1">
    <source>
        <dbReference type="EMBL" id="MCH97138.1"/>
    </source>
</evidence>
<comment type="caution">
    <text evidence="1">The sequence shown here is derived from an EMBL/GenBank/DDBJ whole genome shotgun (WGS) entry which is preliminary data.</text>
</comment>
<feature type="non-terminal residue" evidence="1">
    <location>
        <position position="1"/>
    </location>
</feature>
<dbReference type="EMBL" id="LXQA010034193">
    <property type="protein sequence ID" value="MCH97138.1"/>
    <property type="molecule type" value="Genomic_DNA"/>
</dbReference>
<keyword evidence="2" id="KW-1185">Reference proteome</keyword>
<protein>
    <submittedName>
        <fullName evidence="1">Uncharacterized protein</fullName>
    </submittedName>
</protein>
<dbReference type="Proteomes" id="UP000265520">
    <property type="component" value="Unassembled WGS sequence"/>
</dbReference>
<dbReference type="AlphaFoldDB" id="A0A392NDK2"/>
<accession>A0A392NDK2</accession>
<gene>
    <name evidence="1" type="ORF">A2U01_0018131</name>
</gene>